<evidence type="ECO:0000259" key="5">
    <source>
        <dbReference type="Pfam" id="PF08281"/>
    </source>
</evidence>
<evidence type="ECO:0000256" key="3">
    <source>
        <dbReference type="ARBA" id="ARBA00023125"/>
    </source>
</evidence>
<evidence type="ECO:0000256" key="2">
    <source>
        <dbReference type="ARBA" id="ARBA00023082"/>
    </source>
</evidence>
<sequence length="146" mass="17546">MSRDINQEKLEESKRHQFDAYCKKILRNEARDIYDERKRRQKREVLFSEMQPYELDALYTMPRYFDFERTLQACGLDFLVCNEDVFESLSSLGTRRRAIVLLSYYLGLTDREIGEMIGLERANVQYHRKQALKELRNMMDEKGESL</sequence>
<evidence type="ECO:0000256" key="1">
    <source>
        <dbReference type="ARBA" id="ARBA00023015"/>
    </source>
</evidence>
<dbReference type="GO" id="GO:0003677">
    <property type="term" value="F:DNA binding"/>
    <property type="evidence" value="ECO:0007669"/>
    <property type="project" value="UniProtKB-KW"/>
</dbReference>
<dbReference type="GO" id="GO:0006352">
    <property type="term" value="P:DNA-templated transcription initiation"/>
    <property type="evidence" value="ECO:0007669"/>
    <property type="project" value="InterPro"/>
</dbReference>
<dbReference type="InterPro" id="IPR013324">
    <property type="entry name" value="RNA_pol_sigma_r3/r4-like"/>
</dbReference>
<dbReference type="SUPFAM" id="SSF88659">
    <property type="entry name" value="Sigma3 and sigma4 domains of RNA polymerase sigma factors"/>
    <property type="match status" value="1"/>
</dbReference>
<dbReference type="InterPro" id="IPR013249">
    <property type="entry name" value="RNA_pol_sigma70_r4_t2"/>
</dbReference>
<evidence type="ECO:0000313" key="7">
    <source>
        <dbReference type="Proteomes" id="UP000095597"/>
    </source>
</evidence>
<dbReference type="PANTHER" id="PTHR43133">
    <property type="entry name" value="RNA POLYMERASE ECF-TYPE SIGMA FACTO"/>
    <property type="match status" value="1"/>
</dbReference>
<dbReference type="RefSeq" id="WP_055213481.1">
    <property type="nucleotide sequence ID" value="NZ_CYXO01000002.1"/>
</dbReference>
<name>A0A173RFU5_9FIRM</name>
<proteinExistence type="predicted"/>
<dbReference type="InterPro" id="IPR014284">
    <property type="entry name" value="RNA_pol_sigma-70_dom"/>
</dbReference>
<evidence type="ECO:0000256" key="4">
    <source>
        <dbReference type="ARBA" id="ARBA00023163"/>
    </source>
</evidence>
<protein>
    <submittedName>
        <fullName evidence="6">RNA polymerase sigma factor SigY</fullName>
    </submittedName>
</protein>
<keyword evidence="4" id="KW-0804">Transcription</keyword>
<evidence type="ECO:0000313" key="6">
    <source>
        <dbReference type="EMBL" id="CUM76596.1"/>
    </source>
</evidence>
<dbReference type="Proteomes" id="UP000095597">
    <property type="component" value="Unassembled WGS sequence"/>
</dbReference>
<organism evidence="6 7">
    <name type="scientific">Dorea longicatena</name>
    <dbReference type="NCBI Taxonomy" id="88431"/>
    <lineage>
        <taxon>Bacteria</taxon>
        <taxon>Bacillati</taxon>
        <taxon>Bacillota</taxon>
        <taxon>Clostridia</taxon>
        <taxon>Lachnospirales</taxon>
        <taxon>Lachnospiraceae</taxon>
        <taxon>Dorea</taxon>
    </lineage>
</organism>
<keyword evidence="3" id="KW-0238">DNA-binding</keyword>
<keyword evidence="2" id="KW-0731">Sigma factor</keyword>
<dbReference type="Pfam" id="PF08281">
    <property type="entry name" value="Sigma70_r4_2"/>
    <property type="match status" value="1"/>
</dbReference>
<keyword evidence="1" id="KW-0805">Transcription regulation</keyword>
<dbReference type="GO" id="GO:0016987">
    <property type="term" value="F:sigma factor activity"/>
    <property type="evidence" value="ECO:0007669"/>
    <property type="project" value="UniProtKB-KW"/>
</dbReference>
<dbReference type="OrthoDB" id="9806818at2"/>
<accession>A0A173RFU5</accession>
<dbReference type="Gene3D" id="1.10.10.10">
    <property type="entry name" value="Winged helix-like DNA-binding domain superfamily/Winged helix DNA-binding domain"/>
    <property type="match status" value="1"/>
</dbReference>
<gene>
    <name evidence="6" type="ORF">ERS852573_00433</name>
</gene>
<dbReference type="NCBIfam" id="TIGR02937">
    <property type="entry name" value="sigma70-ECF"/>
    <property type="match status" value="1"/>
</dbReference>
<reference evidence="6 7" key="1">
    <citation type="submission" date="2015-09" db="EMBL/GenBank/DDBJ databases">
        <authorList>
            <consortium name="Pathogen Informatics"/>
        </authorList>
    </citation>
    <scope>NUCLEOTIDE SEQUENCE [LARGE SCALE GENOMIC DNA]</scope>
    <source>
        <strain evidence="6 7">2789STDY5834961</strain>
    </source>
</reference>
<dbReference type="InterPro" id="IPR039425">
    <property type="entry name" value="RNA_pol_sigma-70-like"/>
</dbReference>
<dbReference type="EMBL" id="CYXO01000002">
    <property type="protein sequence ID" value="CUM76596.1"/>
    <property type="molecule type" value="Genomic_DNA"/>
</dbReference>
<dbReference type="PANTHER" id="PTHR43133:SF8">
    <property type="entry name" value="RNA POLYMERASE SIGMA FACTOR HI_1459-RELATED"/>
    <property type="match status" value="1"/>
</dbReference>
<dbReference type="AlphaFoldDB" id="A0A173RFU5"/>
<feature type="domain" description="RNA polymerase sigma factor 70 region 4 type 2" evidence="5">
    <location>
        <begin position="87"/>
        <end position="135"/>
    </location>
</feature>
<dbReference type="InterPro" id="IPR036388">
    <property type="entry name" value="WH-like_DNA-bd_sf"/>
</dbReference>